<gene>
    <name evidence="3 4 5" type="primary">LOC101862232</name>
</gene>
<protein>
    <submittedName>
        <fullName evidence="3 4">Uncharacterized protein LOC101862232</fullName>
    </submittedName>
</protein>
<feature type="compositionally biased region" description="Basic and acidic residues" evidence="1">
    <location>
        <begin position="109"/>
        <end position="119"/>
    </location>
</feature>
<evidence type="ECO:0000256" key="1">
    <source>
        <dbReference type="SAM" id="MobiDB-lite"/>
    </source>
</evidence>
<feature type="compositionally biased region" description="Low complexity" evidence="1">
    <location>
        <begin position="225"/>
        <end position="235"/>
    </location>
</feature>
<name>A0ABM1A004_APLCA</name>
<feature type="compositionally biased region" description="Low complexity" evidence="1">
    <location>
        <begin position="186"/>
        <end position="198"/>
    </location>
</feature>
<keyword evidence="2" id="KW-1185">Reference proteome</keyword>
<feature type="compositionally biased region" description="Low complexity" evidence="1">
    <location>
        <begin position="57"/>
        <end position="73"/>
    </location>
</feature>
<feature type="compositionally biased region" description="Basic and acidic residues" evidence="1">
    <location>
        <begin position="88"/>
        <end position="100"/>
    </location>
</feature>
<feature type="region of interest" description="Disordered" evidence="1">
    <location>
        <begin position="178"/>
        <end position="288"/>
    </location>
</feature>
<feature type="compositionally biased region" description="Low complexity" evidence="1">
    <location>
        <begin position="258"/>
        <end position="271"/>
    </location>
</feature>
<dbReference type="Proteomes" id="UP000694888">
    <property type="component" value="Unplaced"/>
</dbReference>
<evidence type="ECO:0000313" key="2">
    <source>
        <dbReference type="Proteomes" id="UP000694888"/>
    </source>
</evidence>
<dbReference type="GeneID" id="101862232"/>
<organism evidence="2 4">
    <name type="scientific">Aplysia californica</name>
    <name type="common">California sea hare</name>
    <dbReference type="NCBI Taxonomy" id="6500"/>
    <lineage>
        <taxon>Eukaryota</taxon>
        <taxon>Metazoa</taxon>
        <taxon>Spiralia</taxon>
        <taxon>Lophotrochozoa</taxon>
        <taxon>Mollusca</taxon>
        <taxon>Gastropoda</taxon>
        <taxon>Heterobranchia</taxon>
        <taxon>Euthyneura</taxon>
        <taxon>Tectipleura</taxon>
        <taxon>Aplysiida</taxon>
        <taxon>Aplysioidea</taxon>
        <taxon>Aplysiidae</taxon>
        <taxon>Aplysia</taxon>
    </lineage>
</organism>
<dbReference type="RefSeq" id="XP_005089809.1">
    <property type="nucleotide sequence ID" value="XM_005089752.3"/>
</dbReference>
<reference evidence="3 4" key="1">
    <citation type="submission" date="2025-05" db="UniProtKB">
        <authorList>
            <consortium name="RefSeq"/>
        </authorList>
    </citation>
    <scope>IDENTIFICATION</scope>
</reference>
<feature type="compositionally biased region" description="Acidic residues" evidence="1">
    <location>
        <begin position="140"/>
        <end position="149"/>
    </location>
</feature>
<evidence type="ECO:0000313" key="3">
    <source>
        <dbReference type="RefSeq" id="XP_005089809.1"/>
    </source>
</evidence>
<proteinExistence type="predicted"/>
<evidence type="ECO:0000313" key="5">
    <source>
        <dbReference type="RefSeq" id="XP_012938049.1"/>
    </source>
</evidence>
<dbReference type="RefSeq" id="XP_012938045.1">
    <property type="nucleotide sequence ID" value="XM_013082591.2"/>
</dbReference>
<evidence type="ECO:0000313" key="4">
    <source>
        <dbReference type="RefSeq" id="XP_012938045.1"/>
    </source>
</evidence>
<feature type="compositionally biased region" description="Polar residues" evidence="1">
    <location>
        <begin position="236"/>
        <end position="250"/>
    </location>
</feature>
<dbReference type="RefSeq" id="XP_012938049.1">
    <property type="nucleotide sequence ID" value="XM_013082595.2"/>
</dbReference>
<sequence length="288" mass="31289">MAAIGFEVHVDKENATPAAVFNKGSVLKGFGPRRDKKLTQPTPRKALFDVNNDQQLSKKVGLGKESGLSGELSKPNKPGLKISSGVENKTDEVKKPEAKKVFRKKLPKKTKEPEADNKPPKVQPSISTKQPSPSYPDPSIPEDDEEYDSDSIFPRTERLSTYVDKLFSWRPPCLFGLIPDSESDLSDPNLSSDSLDIPMPEPEVEAMPEADLFSLLVPLPEVDASASESSGRQSSNQETSGQQARPSFLTSPIEEDSSLSLTPSPDTSLSLGHLQVMPGSLNTSAMEL</sequence>
<feature type="region of interest" description="Disordered" evidence="1">
    <location>
        <begin position="25"/>
        <end position="155"/>
    </location>
</feature>
<accession>A0ABM1A004</accession>